<keyword evidence="1" id="KW-1133">Transmembrane helix</keyword>
<dbReference type="AlphaFoldDB" id="A0A1Y2CQE6"/>
<gene>
    <name evidence="2" type="ORF">LY90DRAFT_670925</name>
</gene>
<keyword evidence="1" id="KW-0472">Membrane</keyword>
<sequence length="502" mass="60534">MEQSSFLNNLNDFKDEYPLVFYFLQEKLQKLKYGKIDTLKQLYLLIKLFFINPLQNFFFNLKLYLHFQYSKINTSISYVLSIIHFYTEIKSLDLSLFSQTLTLNKLKDLKNDGFHSLTKLTYQNKIITITIIVSIISLICIYYLLHHHHHSISNNYLISKENTNLQLVLNDRFNLSLNNINAYTTKNKDIYECISKYHIICLAFIRYINLNQYSQQFNKKFKINQCRRVEQLFNLNSNDIVADFNFGWCGYGRYFCQRIPNLKWYSCVYYQERVNAIQQIINNSQWNSNIPFILTKEDLINRILKRNLHMNKLLWIDFQFEKDKNSLKLILNRMVKSKNFKGYTYKNYGEKILILLEYTVIQRSMTDSIKGNIEKKCNIHNIKNFPGSWSIQYYTQFLKENGFFHLNEEIKWDEGELNFKEDLLNYFKNQNLKVERIIDISSDYEKTLWCWTNRLKQALDSNSFFLTEMDYEASSIYFSYLLQTLVLFQEQKLKRYHLLLSF</sequence>
<feature type="transmembrane region" description="Helical" evidence="1">
    <location>
        <begin position="126"/>
        <end position="145"/>
    </location>
</feature>
<dbReference type="EMBL" id="MCOG01000100">
    <property type="protein sequence ID" value="ORY49251.1"/>
    <property type="molecule type" value="Genomic_DNA"/>
</dbReference>
<dbReference type="Proteomes" id="UP000193920">
    <property type="component" value="Unassembled WGS sequence"/>
</dbReference>
<proteinExistence type="predicted"/>
<keyword evidence="3" id="KW-1185">Reference proteome</keyword>
<dbReference type="OrthoDB" id="2155737at2759"/>
<comment type="caution">
    <text evidence="2">The sequence shown here is derived from an EMBL/GenBank/DDBJ whole genome shotgun (WGS) entry which is preliminary data.</text>
</comment>
<evidence type="ECO:0008006" key="4">
    <source>
        <dbReference type="Google" id="ProtNLM"/>
    </source>
</evidence>
<reference evidence="2 3" key="1">
    <citation type="submission" date="2016-08" db="EMBL/GenBank/DDBJ databases">
        <title>A Parts List for Fungal Cellulosomes Revealed by Comparative Genomics.</title>
        <authorList>
            <consortium name="DOE Joint Genome Institute"/>
            <person name="Haitjema C.H."/>
            <person name="Gilmore S.P."/>
            <person name="Henske J.K."/>
            <person name="Solomon K.V."/>
            <person name="De Groot R."/>
            <person name="Kuo A."/>
            <person name="Mondo S.J."/>
            <person name="Salamov A.A."/>
            <person name="Labutti K."/>
            <person name="Zhao Z."/>
            <person name="Chiniquy J."/>
            <person name="Barry K."/>
            <person name="Brewer H.M."/>
            <person name="Purvine S.O."/>
            <person name="Wright A.T."/>
            <person name="Boxma B."/>
            <person name="Van Alen T."/>
            <person name="Hackstein J.H."/>
            <person name="Baker S.E."/>
            <person name="Grigoriev I.V."/>
            <person name="O'Malley M.A."/>
        </authorList>
    </citation>
    <scope>NUCLEOTIDE SEQUENCE [LARGE SCALE GENOMIC DNA]</scope>
    <source>
        <strain evidence="2 3">G1</strain>
    </source>
</reference>
<evidence type="ECO:0000313" key="2">
    <source>
        <dbReference type="EMBL" id="ORY49251.1"/>
    </source>
</evidence>
<organism evidence="2 3">
    <name type="scientific">Neocallimastix californiae</name>
    <dbReference type="NCBI Taxonomy" id="1754190"/>
    <lineage>
        <taxon>Eukaryota</taxon>
        <taxon>Fungi</taxon>
        <taxon>Fungi incertae sedis</taxon>
        <taxon>Chytridiomycota</taxon>
        <taxon>Chytridiomycota incertae sedis</taxon>
        <taxon>Neocallimastigomycetes</taxon>
        <taxon>Neocallimastigales</taxon>
        <taxon>Neocallimastigaceae</taxon>
        <taxon>Neocallimastix</taxon>
    </lineage>
</organism>
<feature type="transmembrane region" description="Helical" evidence="1">
    <location>
        <begin position="42"/>
        <end position="61"/>
    </location>
</feature>
<evidence type="ECO:0000313" key="3">
    <source>
        <dbReference type="Proteomes" id="UP000193920"/>
    </source>
</evidence>
<name>A0A1Y2CQE6_9FUNG</name>
<keyword evidence="1" id="KW-0812">Transmembrane</keyword>
<accession>A0A1Y2CQE6</accession>
<evidence type="ECO:0000256" key="1">
    <source>
        <dbReference type="SAM" id="Phobius"/>
    </source>
</evidence>
<protein>
    <recommendedName>
        <fullName evidence="4">Methyltransferase domain-containing protein</fullName>
    </recommendedName>
</protein>